<evidence type="ECO:0000256" key="5">
    <source>
        <dbReference type="SAM" id="Phobius"/>
    </source>
</evidence>
<evidence type="ECO:0000256" key="3">
    <source>
        <dbReference type="ARBA" id="ARBA00023295"/>
    </source>
</evidence>
<evidence type="ECO:0000256" key="4">
    <source>
        <dbReference type="SAM" id="MobiDB-lite"/>
    </source>
</evidence>
<dbReference type="PANTHER" id="PTHR42800">
    <property type="entry name" value="EXOINULINASE INUD (AFU_ORTHOLOGUE AFUA_5G00480)"/>
    <property type="match status" value="1"/>
</dbReference>
<comment type="caution">
    <text evidence="8">The sequence shown here is derived from an EMBL/GenBank/DDBJ whole genome shotgun (WGS) entry which is preliminary data.</text>
</comment>
<feature type="region of interest" description="Disordered" evidence="4">
    <location>
        <begin position="748"/>
        <end position="775"/>
    </location>
</feature>
<feature type="compositionally biased region" description="Polar residues" evidence="4">
    <location>
        <begin position="56"/>
        <end position="66"/>
    </location>
</feature>
<feature type="compositionally biased region" description="Pro residues" evidence="4">
    <location>
        <begin position="83"/>
        <end position="92"/>
    </location>
</feature>
<reference evidence="8 9" key="1">
    <citation type="journal article" date="2024" name="Microbiol. Resour. Announc.">
        <title>Genome annotations for the ascomycete fungi Trichoderma harzianum, Trichoderma aggressivum, and Purpureocillium lilacinum.</title>
        <authorList>
            <person name="Beijen E.P.W."/>
            <person name="Ohm R.A."/>
        </authorList>
    </citation>
    <scope>NUCLEOTIDE SEQUENCE [LARGE SCALE GENOMIC DNA]</scope>
    <source>
        <strain evidence="8 9">CBS 150709</strain>
    </source>
</reference>
<evidence type="ECO:0000313" key="9">
    <source>
        <dbReference type="Proteomes" id="UP001287286"/>
    </source>
</evidence>
<keyword evidence="9" id="KW-1185">Reference proteome</keyword>
<feature type="transmembrane region" description="Helical" evidence="5">
    <location>
        <begin position="891"/>
        <end position="910"/>
    </location>
</feature>
<organism evidence="8 9">
    <name type="scientific">Purpureocillium lilacinum</name>
    <name type="common">Paecilomyces lilacinus</name>
    <dbReference type="NCBI Taxonomy" id="33203"/>
    <lineage>
        <taxon>Eukaryota</taxon>
        <taxon>Fungi</taxon>
        <taxon>Dikarya</taxon>
        <taxon>Ascomycota</taxon>
        <taxon>Pezizomycotina</taxon>
        <taxon>Sordariomycetes</taxon>
        <taxon>Hypocreomycetidae</taxon>
        <taxon>Hypocreales</taxon>
        <taxon>Ophiocordycipitaceae</taxon>
        <taxon>Purpureocillium</taxon>
    </lineage>
</organism>
<protein>
    <submittedName>
        <fullName evidence="8">CAZyme family GH32</fullName>
    </submittedName>
</protein>
<feature type="region of interest" description="Disordered" evidence="4">
    <location>
        <begin position="56"/>
        <end position="92"/>
    </location>
</feature>
<dbReference type="PANTHER" id="PTHR42800:SF2">
    <property type="entry name" value="INVERTASE-RELATED"/>
    <property type="match status" value="1"/>
</dbReference>
<dbReference type="Pfam" id="PF13398">
    <property type="entry name" value="Peptidase_M50B"/>
    <property type="match status" value="1"/>
</dbReference>
<dbReference type="InterPro" id="IPR013320">
    <property type="entry name" value="ConA-like_dom_sf"/>
</dbReference>
<keyword evidence="5" id="KW-1133">Transmembrane helix</keyword>
<dbReference type="SMART" id="SM00640">
    <property type="entry name" value="Glyco_32"/>
    <property type="match status" value="1"/>
</dbReference>
<comment type="similarity">
    <text evidence="1">Belongs to the glycosyl hydrolase 32 family.</text>
</comment>
<dbReference type="CDD" id="cd18622">
    <property type="entry name" value="GH32_Inu-like"/>
    <property type="match status" value="1"/>
</dbReference>
<feature type="region of interest" description="Disordered" evidence="4">
    <location>
        <begin position="157"/>
        <end position="176"/>
    </location>
</feature>
<evidence type="ECO:0000256" key="1">
    <source>
        <dbReference type="ARBA" id="ARBA00009902"/>
    </source>
</evidence>
<dbReference type="Gene3D" id="2.115.10.20">
    <property type="entry name" value="Glycosyl hydrolase domain, family 43"/>
    <property type="match status" value="1"/>
</dbReference>
<feature type="region of interest" description="Disordered" evidence="4">
    <location>
        <begin position="701"/>
        <end position="720"/>
    </location>
</feature>
<dbReference type="SUPFAM" id="SSF49899">
    <property type="entry name" value="Concanavalin A-like lectins/glucanases"/>
    <property type="match status" value="1"/>
</dbReference>
<dbReference type="InterPro" id="IPR018053">
    <property type="entry name" value="Glyco_hydro_32_AS"/>
</dbReference>
<feature type="transmembrane region" description="Helical" evidence="5">
    <location>
        <begin position="1056"/>
        <end position="1077"/>
    </location>
</feature>
<feature type="domain" description="Glycosyl hydrolase family 32 C-terminal" evidence="7">
    <location>
        <begin position="604"/>
        <end position="669"/>
    </location>
</feature>
<feature type="domain" description="Glycosyl hydrolase family 32 N-terminal" evidence="6">
    <location>
        <begin position="205"/>
        <end position="513"/>
    </location>
</feature>
<evidence type="ECO:0000313" key="8">
    <source>
        <dbReference type="EMBL" id="KAK4088228.1"/>
    </source>
</evidence>
<feature type="transmembrane region" description="Helical" evidence="5">
    <location>
        <begin position="958"/>
        <end position="977"/>
    </location>
</feature>
<evidence type="ECO:0000256" key="2">
    <source>
        <dbReference type="ARBA" id="ARBA00022801"/>
    </source>
</evidence>
<dbReference type="InterPro" id="IPR001362">
    <property type="entry name" value="Glyco_hydro_32"/>
</dbReference>
<evidence type="ECO:0000259" key="6">
    <source>
        <dbReference type="Pfam" id="PF00251"/>
    </source>
</evidence>
<dbReference type="Pfam" id="PF00251">
    <property type="entry name" value="Glyco_hydro_32N"/>
    <property type="match status" value="1"/>
</dbReference>
<dbReference type="SUPFAM" id="SSF75005">
    <property type="entry name" value="Arabinanase/levansucrase/invertase"/>
    <property type="match status" value="1"/>
</dbReference>
<keyword evidence="3" id="KW-0326">Glycosidase</keyword>
<dbReference type="Proteomes" id="UP001287286">
    <property type="component" value="Unassembled WGS sequence"/>
</dbReference>
<keyword evidence="5" id="KW-0472">Membrane</keyword>
<keyword evidence="2" id="KW-0378">Hydrolase</keyword>
<sequence length="1094" mass="117959">MPTEAFLTARLNVRASETDNHDGIEPVCGCRGHVLTCLGSSGRGTCPKLLLRSNQNSSIHSPQHGTPVQPPGPSTNDTFAPGPHDPLPPVPRALSPPPFACWGPGCRFGFPRLSPIRQWLAFEDSQPVGPAVDEWRWLRRTAVSIFLLLAGTCLAQTSANSSSTSPPPAVKTTTTTPAGAYVGPNVTAGRPIVGDYRGQYRPQVHFSPPRHFMNDPNGMFRDDAGTWHLYYQYNPTDIVAGNQHWGHATSSDLYHWVNQPIALYPPRKDVYVFSGSAVVDRNNTSGFFPNQTNGVVAIYTLAEYDSDGSPGPQTQAIAYSHDNGYSFIPYHGNPVIPSDSPQFRDPKVVWHEGHWVMAVAYPHDFAVGIFTSPNLIDWNPTSNFSHHGLLGLQWECPNLVRMPYVDEKGERRDDMWLMVVSINPGAPLGGSVAQYYPGTFNGTHFEAVDAAARIADFGKDSYAGQFFYGSPDDAEDPVFMSWASNWQYTQTVPTADEGWRSAMSLPRRTHLTKSPRVGWKLVTVPYDLSPVMGDALASNDSIANGTITVDFSDVPSNALYWELNVTGLPDSGDISPTATMNFTFSSPVTGEYLRGGMFFGGDSPFFLDRGGTRGFDDVFFTDKVSTNSIVSGASWNMSGILDRSVLELFVNGGIDSATTTFFPTQPLTLAVFGTAGLPEGARVSVRVNALRSAWEGMASEADGLVHGNQSSRDTGVEDSSDQCKGAADAAARVLCVCKVGVEEGQEGGHRHAQALPSAPGALPATRPPPVDAAERHSPANLHCFSTWRMMEGLQGGAWGSAASTSALASPSSITAWPTMAPPVLLPSSLGAVAAAATDFNARSLHENHARDLQHPTHTQQVTLGVIAAYVVAIAILWNVPYLKMILWPFKMLVIAFHEFGHAITAVLTGGRVKSISLDPNEGGVTHMQGGISAITLPAGYLGSSIIGALLTFCGFNIVASKVASIVLGVCFLLTLWWGKRDWLTVLTVLLAVGLIIACWFIVHAEALRFVVLFIGVMSSLYSVWDICDDLILRKVNSSDASVFAKRYGGSSQCWGVIWSIISVLIMAVGIVAGLAAFSQSFEQQQEDSKNFIPT</sequence>
<dbReference type="InterPro" id="IPR049500">
    <property type="entry name" value="Peptidase_M50B-like"/>
</dbReference>
<feature type="transmembrane region" description="Helical" evidence="5">
    <location>
        <begin position="930"/>
        <end position="951"/>
    </location>
</feature>
<dbReference type="InterPro" id="IPR013148">
    <property type="entry name" value="Glyco_hydro_32_N"/>
</dbReference>
<feature type="transmembrane region" description="Helical" evidence="5">
    <location>
        <begin position="861"/>
        <end position="879"/>
    </location>
</feature>
<dbReference type="InterPro" id="IPR013189">
    <property type="entry name" value="Glyco_hydro_32_C"/>
</dbReference>
<keyword evidence="5" id="KW-0812">Transmembrane</keyword>
<name>A0ABR0BVV3_PURLI</name>
<feature type="transmembrane region" description="Helical" evidence="5">
    <location>
        <begin position="983"/>
        <end position="1002"/>
    </location>
</feature>
<dbReference type="Pfam" id="PF08244">
    <property type="entry name" value="Glyco_hydro_32C"/>
    <property type="match status" value="1"/>
</dbReference>
<feature type="transmembrane region" description="Helical" evidence="5">
    <location>
        <begin position="1007"/>
        <end position="1024"/>
    </location>
</feature>
<proteinExistence type="inferred from homology"/>
<dbReference type="Gene3D" id="2.60.120.560">
    <property type="entry name" value="Exo-inulinase, domain 1"/>
    <property type="match status" value="1"/>
</dbReference>
<evidence type="ECO:0000259" key="7">
    <source>
        <dbReference type="Pfam" id="PF08244"/>
    </source>
</evidence>
<dbReference type="InterPro" id="IPR023296">
    <property type="entry name" value="Glyco_hydro_beta-prop_sf"/>
</dbReference>
<gene>
    <name evidence="8" type="ORF">Purlil1_7421</name>
</gene>
<accession>A0ABR0BVV3</accession>
<dbReference type="EMBL" id="JAWRVI010000026">
    <property type="protein sequence ID" value="KAK4088228.1"/>
    <property type="molecule type" value="Genomic_DNA"/>
</dbReference>
<dbReference type="PROSITE" id="PS00609">
    <property type="entry name" value="GLYCOSYL_HYDROL_F32"/>
    <property type="match status" value="1"/>
</dbReference>